<evidence type="ECO:0000313" key="3">
    <source>
        <dbReference type="EMBL" id="GAA3555552.1"/>
    </source>
</evidence>
<dbReference type="InterPro" id="IPR019920">
    <property type="entry name" value="F420-binding_dom_put"/>
</dbReference>
<reference evidence="4" key="1">
    <citation type="journal article" date="2019" name="Int. J. Syst. Evol. Microbiol.">
        <title>The Global Catalogue of Microorganisms (GCM) 10K type strain sequencing project: providing services to taxonomists for standard genome sequencing and annotation.</title>
        <authorList>
            <consortium name="The Broad Institute Genomics Platform"/>
            <consortium name="The Broad Institute Genome Sequencing Center for Infectious Disease"/>
            <person name="Wu L."/>
            <person name="Ma J."/>
        </authorList>
    </citation>
    <scope>NUCLEOTIDE SEQUENCE [LARGE SCALE GENOMIC DNA]</scope>
    <source>
        <strain evidence="4">JCM 16540</strain>
    </source>
</reference>
<evidence type="ECO:0000313" key="4">
    <source>
        <dbReference type="Proteomes" id="UP001500767"/>
    </source>
</evidence>
<dbReference type="SUPFAM" id="SSF50475">
    <property type="entry name" value="FMN-binding split barrel"/>
    <property type="match status" value="1"/>
</dbReference>
<dbReference type="RefSeq" id="WP_204912101.1">
    <property type="nucleotide sequence ID" value="NZ_BAAAYR010000001.1"/>
</dbReference>
<dbReference type="InterPro" id="IPR012349">
    <property type="entry name" value="Split_barrel_FMN-bd"/>
</dbReference>
<proteinExistence type="predicted"/>
<dbReference type="PANTHER" id="PTHR35176">
    <property type="entry name" value="HEME OXYGENASE HI_0854-RELATED"/>
    <property type="match status" value="1"/>
</dbReference>
<dbReference type="InterPro" id="IPR011576">
    <property type="entry name" value="Pyridox_Oxase_N"/>
</dbReference>
<evidence type="ECO:0000259" key="2">
    <source>
        <dbReference type="Pfam" id="PF01243"/>
    </source>
</evidence>
<dbReference type="EMBL" id="BAAAYR010000001">
    <property type="protein sequence ID" value="GAA3555552.1"/>
    <property type="molecule type" value="Genomic_DNA"/>
</dbReference>
<organism evidence="3 4">
    <name type="scientific">Microlunatus spumicola</name>
    <dbReference type="NCBI Taxonomy" id="81499"/>
    <lineage>
        <taxon>Bacteria</taxon>
        <taxon>Bacillati</taxon>
        <taxon>Actinomycetota</taxon>
        <taxon>Actinomycetes</taxon>
        <taxon>Propionibacteriales</taxon>
        <taxon>Propionibacteriaceae</taxon>
        <taxon>Microlunatus</taxon>
    </lineage>
</organism>
<sequence>MSDMPMPPRVLDLLRRPNPAVMATLAADGRPVTVATWYLLEDDGRVLLGLDATRARLKHLKRDPRVSLTVLAADDWYTHVSLQGRVGPVTEDVGLQEIDRLSTHYTGNPYPDRVHPRVAVRLEVERWHAWGSLREEQPG</sequence>
<comment type="caution">
    <text evidence="3">The sequence shown here is derived from an EMBL/GenBank/DDBJ whole genome shotgun (WGS) entry which is preliminary data.</text>
</comment>
<dbReference type="InterPro" id="IPR052019">
    <property type="entry name" value="F420H2_bilvrd_red/Heme_oxyg"/>
</dbReference>
<protein>
    <submittedName>
        <fullName evidence="3">PPOX class F420-dependent oxidoreductase</fullName>
    </submittedName>
</protein>
<dbReference type="Proteomes" id="UP001500767">
    <property type="component" value="Unassembled WGS sequence"/>
</dbReference>
<dbReference type="NCBIfam" id="TIGR03618">
    <property type="entry name" value="Rv1155_F420"/>
    <property type="match status" value="1"/>
</dbReference>
<keyword evidence="4" id="KW-1185">Reference proteome</keyword>
<feature type="domain" description="Pyridoxamine 5'-phosphate oxidase N-terminal" evidence="2">
    <location>
        <begin position="7"/>
        <end position="130"/>
    </location>
</feature>
<name>A0ABP6WS99_9ACTN</name>
<dbReference type="Pfam" id="PF01243">
    <property type="entry name" value="PNPOx_N"/>
    <property type="match status" value="1"/>
</dbReference>
<dbReference type="PANTHER" id="PTHR35176:SF6">
    <property type="entry name" value="HEME OXYGENASE HI_0854-RELATED"/>
    <property type="match status" value="1"/>
</dbReference>
<evidence type="ECO:0000256" key="1">
    <source>
        <dbReference type="ARBA" id="ARBA00023002"/>
    </source>
</evidence>
<accession>A0ABP6WS99</accession>
<gene>
    <name evidence="3" type="ORF">GCM10022197_08400</name>
</gene>
<dbReference type="Gene3D" id="2.30.110.10">
    <property type="entry name" value="Electron Transport, Fmn-binding Protein, Chain A"/>
    <property type="match status" value="1"/>
</dbReference>
<keyword evidence="1" id="KW-0560">Oxidoreductase</keyword>